<gene>
    <name evidence="8" type="primary">LOC34620588</name>
</gene>
<dbReference type="InterPro" id="IPR000608">
    <property type="entry name" value="UBC"/>
</dbReference>
<evidence type="ECO:0000259" key="6">
    <source>
        <dbReference type="PROSITE" id="PS50127"/>
    </source>
</evidence>
<dbReference type="GO" id="GO:0016740">
    <property type="term" value="F:transferase activity"/>
    <property type="evidence" value="ECO:0007669"/>
    <property type="project" value="UniProtKB-KW"/>
</dbReference>
<dbReference type="Pfam" id="PF00179">
    <property type="entry name" value="UQ_con"/>
    <property type="match status" value="1"/>
</dbReference>
<feature type="compositionally biased region" description="Polar residues" evidence="5">
    <location>
        <begin position="127"/>
        <end position="144"/>
    </location>
</feature>
<evidence type="ECO:0000256" key="1">
    <source>
        <dbReference type="ARBA" id="ARBA00022679"/>
    </source>
</evidence>
<feature type="domain" description="UBC core" evidence="6">
    <location>
        <begin position="154"/>
        <end position="301"/>
    </location>
</feature>
<evidence type="ECO:0000256" key="3">
    <source>
        <dbReference type="PROSITE-ProRule" id="PRU10133"/>
    </source>
</evidence>
<feature type="compositionally biased region" description="Low complexity" evidence="5">
    <location>
        <begin position="145"/>
        <end position="159"/>
    </location>
</feature>
<evidence type="ECO:0000256" key="5">
    <source>
        <dbReference type="SAM" id="MobiDB-lite"/>
    </source>
</evidence>
<keyword evidence="7" id="KW-1185">Reference proteome</keyword>
<evidence type="ECO:0000256" key="4">
    <source>
        <dbReference type="RuleBase" id="RU362109"/>
    </source>
</evidence>
<dbReference type="SMART" id="SM00212">
    <property type="entry name" value="UBCc"/>
    <property type="match status" value="1"/>
</dbReference>
<reference evidence="8" key="1">
    <citation type="submission" date="2025-08" db="UniProtKB">
        <authorList>
            <consortium name="RefSeq"/>
        </authorList>
    </citation>
    <scope>IDENTIFICATION</scope>
</reference>
<feature type="region of interest" description="Disordered" evidence="5">
    <location>
        <begin position="117"/>
        <end position="159"/>
    </location>
</feature>
<dbReference type="PANTHER" id="PTHR24067">
    <property type="entry name" value="UBIQUITIN-CONJUGATING ENZYME E2"/>
    <property type="match status" value="1"/>
</dbReference>
<evidence type="ECO:0000256" key="2">
    <source>
        <dbReference type="ARBA" id="ARBA00022786"/>
    </source>
</evidence>
<dbReference type="SUPFAM" id="SSF54495">
    <property type="entry name" value="UBC-like"/>
    <property type="match status" value="1"/>
</dbReference>
<feature type="region of interest" description="Disordered" evidence="5">
    <location>
        <begin position="268"/>
        <end position="287"/>
    </location>
</feature>
<dbReference type="Proteomes" id="UP000515125">
    <property type="component" value="Unplaced"/>
</dbReference>
<sequence length="301" mass="33864">MVLNKALILRRHEGATFDDCTKVCTASGINCLPSKLIQYPAPLYKSFNTREEGQLGLSDSPIIPFSPEQGREELRCRWEHTTMFKRLERERAAFIREHLDGIVLVLPQEYADCDDSDFLSAAHPPSTHEQPQNEAGQENPATATSCSSHGGRSSSCSKNSRASHLLSRFPPALLRYKAGEPEGIKWLVAIEGAPETVYSKQPFLLSFKFLPKYPIESPELVFVLPYVPLHPHVYSNGHICLSILYDQWSPALGVKACCFSVLSMLSSNRERRPPPDDQQYCESRGRKGPKGVKWYFHDDTV</sequence>
<feature type="active site" description="Glycyl thioester intermediate" evidence="3">
    <location>
        <position position="240"/>
    </location>
</feature>
<dbReference type="InterPro" id="IPR016135">
    <property type="entry name" value="UBQ-conjugating_enzyme/RWD"/>
</dbReference>
<keyword evidence="4" id="KW-0547">Nucleotide-binding</keyword>
<dbReference type="CDD" id="cd23808">
    <property type="entry name" value="UBCc_UBE2W"/>
    <property type="match status" value="1"/>
</dbReference>
<dbReference type="PROSITE" id="PS00183">
    <property type="entry name" value="UBC_1"/>
    <property type="match status" value="1"/>
</dbReference>
<dbReference type="InterPro" id="IPR050113">
    <property type="entry name" value="Ub_conjugating_enzyme"/>
</dbReference>
<protein>
    <submittedName>
        <fullName evidence="8">Uncharacterized protein LOC34620588</fullName>
    </submittedName>
</protein>
<dbReference type="InterPro" id="IPR023313">
    <property type="entry name" value="UBQ-conjugating_AS"/>
</dbReference>
<dbReference type="GeneID" id="34620588"/>
<evidence type="ECO:0000313" key="7">
    <source>
        <dbReference type="Proteomes" id="UP000515125"/>
    </source>
</evidence>
<dbReference type="Gene3D" id="3.10.110.10">
    <property type="entry name" value="Ubiquitin Conjugating Enzyme"/>
    <property type="match status" value="1"/>
</dbReference>
<dbReference type="AlphaFoldDB" id="A0A6P6RPP6"/>
<name>A0A6P6RPP6_9EIME</name>
<dbReference type="OrthoDB" id="406833at2759"/>
<organism evidence="7 8">
    <name type="scientific">Cyclospora cayetanensis</name>
    <dbReference type="NCBI Taxonomy" id="88456"/>
    <lineage>
        <taxon>Eukaryota</taxon>
        <taxon>Sar</taxon>
        <taxon>Alveolata</taxon>
        <taxon>Apicomplexa</taxon>
        <taxon>Conoidasida</taxon>
        <taxon>Coccidia</taxon>
        <taxon>Eucoccidiorida</taxon>
        <taxon>Eimeriorina</taxon>
        <taxon>Eimeriidae</taxon>
        <taxon>Cyclospora</taxon>
    </lineage>
</organism>
<evidence type="ECO:0000313" key="8">
    <source>
        <dbReference type="RefSeq" id="XP_026189796.1"/>
    </source>
</evidence>
<dbReference type="RefSeq" id="XP_026189796.1">
    <property type="nucleotide sequence ID" value="XM_026334011.1"/>
</dbReference>
<keyword evidence="4" id="KW-0067">ATP-binding</keyword>
<keyword evidence="1" id="KW-0808">Transferase</keyword>
<accession>A0A6P6RPP6</accession>
<proteinExistence type="inferred from homology"/>
<keyword evidence="2 4" id="KW-0833">Ubl conjugation pathway</keyword>
<comment type="similarity">
    <text evidence="4">Belongs to the ubiquitin-conjugating enzyme family.</text>
</comment>
<dbReference type="PROSITE" id="PS50127">
    <property type="entry name" value="UBC_2"/>
    <property type="match status" value="1"/>
</dbReference>
<dbReference type="GO" id="GO:0005524">
    <property type="term" value="F:ATP binding"/>
    <property type="evidence" value="ECO:0007669"/>
    <property type="project" value="UniProtKB-UniRule"/>
</dbReference>